<evidence type="ECO:0000256" key="7">
    <source>
        <dbReference type="ARBA" id="ARBA00022759"/>
    </source>
</evidence>
<evidence type="ECO:0000259" key="15">
    <source>
        <dbReference type="SMART" id="SM00484"/>
    </source>
</evidence>
<evidence type="ECO:0000256" key="10">
    <source>
        <dbReference type="ARBA" id="ARBA00022842"/>
    </source>
</evidence>
<dbReference type="InterPro" id="IPR029060">
    <property type="entry name" value="PIN-like_dom_sf"/>
</dbReference>
<evidence type="ECO:0000313" key="18">
    <source>
        <dbReference type="Proteomes" id="UP000655588"/>
    </source>
</evidence>
<evidence type="ECO:0008006" key="19">
    <source>
        <dbReference type="Google" id="ProtNLM"/>
    </source>
</evidence>
<feature type="region of interest" description="Disordered" evidence="14">
    <location>
        <begin position="463"/>
        <end position="501"/>
    </location>
</feature>
<dbReference type="GO" id="GO:0046872">
    <property type="term" value="F:metal ion binding"/>
    <property type="evidence" value="ECO:0007669"/>
    <property type="project" value="UniProtKB-KW"/>
</dbReference>
<feature type="domain" description="XPG N-terminal" evidence="16">
    <location>
        <begin position="1"/>
        <end position="98"/>
    </location>
</feature>
<accession>A0A833RKU2</accession>
<dbReference type="PRINTS" id="PR00853">
    <property type="entry name" value="XPGRADSUPER"/>
</dbReference>
<keyword evidence="10" id="KW-0460">Magnesium</keyword>
<dbReference type="PRINTS" id="PR00066">
    <property type="entry name" value="XRODRMPGMNTG"/>
</dbReference>
<organism evidence="17 18">
    <name type="scientific">Frieseomelitta varia</name>
    <dbReference type="NCBI Taxonomy" id="561572"/>
    <lineage>
        <taxon>Eukaryota</taxon>
        <taxon>Metazoa</taxon>
        <taxon>Ecdysozoa</taxon>
        <taxon>Arthropoda</taxon>
        <taxon>Hexapoda</taxon>
        <taxon>Insecta</taxon>
        <taxon>Pterygota</taxon>
        <taxon>Neoptera</taxon>
        <taxon>Endopterygota</taxon>
        <taxon>Hymenoptera</taxon>
        <taxon>Apocrita</taxon>
        <taxon>Aculeata</taxon>
        <taxon>Apoidea</taxon>
        <taxon>Anthophila</taxon>
        <taxon>Apidae</taxon>
        <taxon>Frieseomelitta</taxon>
    </lineage>
</organism>
<dbReference type="SUPFAM" id="SSF47807">
    <property type="entry name" value="5' to 3' exonuclease, C-terminal subdomain"/>
    <property type="match status" value="1"/>
</dbReference>
<feature type="compositionally biased region" description="Basic and acidic residues" evidence="14">
    <location>
        <begin position="487"/>
        <end position="500"/>
    </location>
</feature>
<dbReference type="Proteomes" id="UP000655588">
    <property type="component" value="Unassembled WGS sequence"/>
</dbReference>
<dbReference type="PANTHER" id="PTHR16171">
    <property type="entry name" value="DNA REPAIR PROTEIN COMPLEMENTING XP-G CELLS-RELATED"/>
    <property type="match status" value="1"/>
</dbReference>
<dbReference type="Pfam" id="PF00752">
    <property type="entry name" value="XPG_N"/>
    <property type="match status" value="1"/>
</dbReference>
<feature type="compositionally biased region" description="Basic and acidic residues" evidence="14">
    <location>
        <begin position="532"/>
        <end position="553"/>
    </location>
</feature>
<keyword evidence="7" id="KW-0255">Endonuclease</keyword>
<evidence type="ECO:0000256" key="11">
    <source>
        <dbReference type="ARBA" id="ARBA00023204"/>
    </source>
</evidence>
<name>A0A833RKU2_9HYME</name>
<keyword evidence="9" id="KW-0378">Hydrolase</keyword>
<dbReference type="SMART" id="SM00485">
    <property type="entry name" value="XPGN"/>
    <property type="match status" value="1"/>
</dbReference>
<keyword evidence="12" id="KW-0539">Nucleus</keyword>
<keyword evidence="18" id="KW-1185">Reference proteome</keyword>
<evidence type="ECO:0000256" key="14">
    <source>
        <dbReference type="SAM" id="MobiDB-lite"/>
    </source>
</evidence>
<keyword evidence="4" id="KW-0597">Phosphoprotein</keyword>
<dbReference type="Gene3D" id="1.10.150.20">
    <property type="entry name" value="5' to 3' exonuclease, C-terminal subdomain"/>
    <property type="match status" value="1"/>
</dbReference>
<reference evidence="17" key="1">
    <citation type="submission" date="2019-11" db="EMBL/GenBank/DDBJ databases">
        <title>The nuclear and mitochondrial genomes of Frieseomelitta varia - a highly eusocial stingless bee (Meliponini) with a permanently sterile worker caste.</title>
        <authorList>
            <person name="Freitas F.C.P."/>
            <person name="Lourenco A.P."/>
            <person name="Nunes F.M.F."/>
            <person name="Paschoal A.R."/>
            <person name="Abreu F.C.P."/>
            <person name="Barbin F.O."/>
            <person name="Bataglia L."/>
            <person name="Cardoso-Junior C.A.M."/>
            <person name="Cervoni M.S."/>
            <person name="Silva S.R."/>
            <person name="Dalarmi F."/>
            <person name="Del Lama M.A."/>
            <person name="Depintor T.S."/>
            <person name="Ferreira K.M."/>
            <person name="Goria P.S."/>
            <person name="Jaskot M.C."/>
            <person name="Lago D.C."/>
            <person name="Luna-Lucena D."/>
            <person name="Moda L.M."/>
            <person name="Nascimento L."/>
            <person name="Pedrino M."/>
            <person name="Rabico F.O."/>
            <person name="Sanches F.C."/>
            <person name="Santos D.E."/>
            <person name="Santos C.G."/>
            <person name="Vieira J."/>
            <person name="Lopes T.F."/>
            <person name="Barchuk A.R."/>
            <person name="Hartfelder K."/>
            <person name="Simoes Z.L.P."/>
            <person name="Bitondi M.M.G."/>
            <person name="Pinheiro D.G."/>
        </authorList>
    </citation>
    <scope>NUCLEOTIDE SEQUENCE</scope>
    <source>
        <strain evidence="17">USP_RPSP 00005682</strain>
        <tissue evidence="17">Whole individual</tissue>
    </source>
</reference>
<dbReference type="CDD" id="cd09868">
    <property type="entry name" value="PIN_XPG_RAD2"/>
    <property type="match status" value="2"/>
</dbReference>
<evidence type="ECO:0000256" key="5">
    <source>
        <dbReference type="ARBA" id="ARBA00022722"/>
    </source>
</evidence>
<dbReference type="AlphaFoldDB" id="A0A833RKU2"/>
<evidence type="ECO:0000256" key="12">
    <source>
        <dbReference type="ARBA" id="ARBA00023242"/>
    </source>
</evidence>
<dbReference type="GO" id="GO:0000400">
    <property type="term" value="F:four-way junction DNA binding"/>
    <property type="evidence" value="ECO:0007669"/>
    <property type="project" value="UniProtKB-ARBA"/>
</dbReference>
<feature type="domain" description="XPG-I" evidence="15">
    <location>
        <begin position="801"/>
        <end position="876"/>
    </location>
</feature>
<dbReference type="SMART" id="SM00279">
    <property type="entry name" value="HhH2"/>
    <property type="match status" value="1"/>
</dbReference>
<evidence type="ECO:0000259" key="16">
    <source>
        <dbReference type="SMART" id="SM00485"/>
    </source>
</evidence>
<comment type="similarity">
    <text evidence="3">Belongs to the XPG/RAD2 endonuclease family. XPG subfamily.</text>
</comment>
<dbReference type="GO" id="GO:0003697">
    <property type="term" value="F:single-stranded DNA binding"/>
    <property type="evidence" value="ECO:0007669"/>
    <property type="project" value="InterPro"/>
</dbReference>
<dbReference type="InterPro" id="IPR001044">
    <property type="entry name" value="XPG/Rad2_eukaryotes"/>
</dbReference>
<evidence type="ECO:0000313" key="17">
    <source>
        <dbReference type="EMBL" id="KAF3420638.1"/>
    </source>
</evidence>
<dbReference type="InterPro" id="IPR006086">
    <property type="entry name" value="XPG-I_dom"/>
</dbReference>
<dbReference type="SMART" id="SM00484">
    <property type="entry name" value="XPGI"/>
    <property type="match status" value="1"/>
</dbReference>
<dbReference type="FunFam" id="1.10.150.20:FF:000030">
    <property type="entry name" value="Flap endonuclease GEN-like 1"/>
    <property type="match status" value="1"/>
</dbReference>
<dbReference type="InterPro" id="IPR008918">
    <property type="entry name" value="HhH2"/>
</dbReference>
<dbReference type="CDD" id="cd09904">
    <property type="entry name" value="H3TH_XPG"/>
    <property type="match status" value="1"/>
</dbReference>
<feature type="region of interest" description="Disordered" evidence="14">
    <location>
        <begin position="168"/>
        <end position="205"/>
    </location>
</feature>
<proteinExistence type="inferred from homology"/>
<dbReference type="PROSITE" id="PS00842">
    <property type="entry name" value="XPG_2"/>
    <property type="match status" value="1"/>
</dbReference>
<evidence type="ECO:0000256" key="6">
    <source>
        <dbReference type="ARBA" id="ARBA00022723"/>
    </source>
</evidence>
<dbReference type="GO" id="GO:0017108">
    <property type="term" value="F:5'-flap endonuclease activity"/>
    <property type="evidence" value="ECO:0007669"/>
    <property type="project" value="UniProtKB-ARBA"/>
</dbReference>
<dbReference type="SUPFAM" id="SSF88723">
    <property type="entry name" value="PIN domain-like"/>
    <property type="match status" value="1"/>
</dbReference>
<dbReference type="PROSITE" id="PS00841">
    <property type="entry name" value="XPG_1"/>
    <property type="match status" value="1"/>
</dbReference>
<keyword evidence="11" id="KW-0234">DNA repair</keyword>
<feature type="region of interest" description="Disordered" evidence="14">
    <location>
        <begin position="529"/>
        <end position="557"/>
    </location>
</feature>
<comment type="similarity">
    <text evidence="13">Belongs to the XPG/RAD2 endonuclease family. GEN subfamily.</text>
</comment>
<evidence type="ECO:0000256" key="13">
    <source>
        <dbReference type="ARBA" id="ARBA00038112"/>
    </source>
</evidence>
<protein>
    <recommendedName>
        <fullName evidence="19">DNA repair protein complementing XP-G cells</fullName>
    </recommendedName>
</protein>
<dbReference type="InterPro" id="IPR006085">
    <property type="entry name" value="XPG_DNA_repair_N"/>
</dbReference>
<evidence type="ECO:0000256" key="2">
    <source>
        <dbReference type="ARBA" id="ARBA00004123"/>
    </source>
</evidence>
<dbReference type="InterPro" id="IPR019974">
    <property type="entry name" value="XPG_CS"/>
</dbReference>
<comment type="subcellular location">
    <subcellularLocation>
        <location evidence="2">Nucleus</location>
    </subcellularLocation>
</comment>
<dbReference type="EMBL" id="WNWW01000930">
    <property type="protein sequence ID" value="KAF3420638.1"/>
    <property type="molecule type" value="Genomic_DNA"/>
</dbReference>
<comment type="cofactor">
    <cofactor evidence="1">
        <name>Mg(2+)</name>
        <dbReference type="ChEBI" id="CHEBI:18420"/>
    </cofactor>
</comment>
<evidence type="ECO:0000256" key="8">
    <source>
        <dbReference type="ARBA" id="ARBA00022763"/>
    </source>
</evidence>
<comment type="caution">
    <text evidence="17">The sequence shown here is derived from an EMBL/GenBank/DDBJ whole genome shotgun (WGS) entry which is preliminary data.</text>
</comment>
<dbReference type="GO" id="GO:0006289">
    <property type="term" value="P:nucleotide-excision repair"/>
    <property type="evidence" value="ECO:0007669"/>
    <property type="project" value="InterPro"/>
</dbReference>
<sequence>MGVYGLWRLLDKTGKQVPLETLEGKILAIDISIWIHQVLQGYQDRFGNPKPNAHLIGLFHRICKLLYYKIKPVFVFDGGVPMLKKNTIVICCGNQVVRKEVLILLCSQALRRKQKSMAKNKAQQMRTELINNLIKHSTVKTALNTEKQNTTNDSPEIVINLQSKQSTDDMYKLPNMPSTSKMESSQNDDFNSDSSDEPSPRKQTKWIGNIHNVDVTSNEFKALPADVRYEILTDLKETRKQSSWGRLHEMPEESNEFSGFQMKRLLKRRFVQQSLEHAEKEMGGKTLTLDELEKLLKEQGIPMNVQNYTYRIAADNTTRLIYISDKNAYHKDNDNISSNSESIQNNENRMDEITVGSSKAVRICDDINEYELNDDWESDVEITDINNFEFTGVSSDTESEVESNESQFLSKKYFKQDTANPALTYMLEYSGLTEKQILSLLEKNNREANKGVENVSKIPQVDSLEAEQSENKSNSLNVDHLISVSENSKEETNKGDENKSKISQVESLGAEQTENKSNSLNVEHLISASENNTKDTEHDSTNVKSIDASRSKLSESNANTNIPSIKAANISNKTQVGLKNTITVSSDSDTDDFLEIEDVPIPNIATATNKYVPQNIQITFKSDEKVEDDMFADVFERHDNELNADSVPSSKIFYDQEMSKNKQTSKETVADSIKDQVDKKLFNLRETNDINVPSIDVDSDTLNTNVPLKESQMRNEINIENITLSLKDTTEAANIKDNTSNGVTNRTKRISPIPMNEDELLSLQAELEEKQTALMANIGKLERQGIDISDQIRIEAQELLRLFGIPYVVAPMEAEAQCAYLEQIHLVDGTITDDSDIWLFGGQCVYKNFFDNNKKVLEFRSCDIQYYFKLTRNEMIRLALLVGSDYTTGLPGIGPVTALEILAAFPSENENLLQGLTNFCSWIENGKTAGPGKTSLRNKLQNLKIQKGFPSQAVVQAYLSPKVDESKETFTWGKPNIILLADYAKRKFGWDKNKYDKIIAPVLKRLEEKQIQNKISAYFKLQTVPKSIEMNLSKRVQKAVQRLNNENEEDSTNVENIQQSIKKKKSSDGSQKKRTELKNDGSVIDCTKSKVFIHNEKNVDEYIPQRENDKANALKNKLHAIEVLRKSKQGLCKTKKIKRYVRKVKKEAELSESDSDSS</sequence>
<evidence type="ECO:0000256" key="4">
    <source>
        <dbReference type="ARBA" id="ARBA00022553"/>
    </source>
</evidence>
<dbReference type="InterPro" id="IPR006084">
    <property type="entry name" value="XPG/Rad2"/>
</dbReference>
<dbReference type="GO" id="GO:0008821">
    <property type="term" value="F:crossover junction DNA endonuclease activity"/>
    <property type="evidence" value="ECO:0007669"/>
    <property type="project" value="UniProtKB-ARBA"/>
</dbReference>
<dbReference type="Gene3D" id="3.40.50.1010">
    <property type="entry name" value="5'-nuclease"/>
    <property type="match status" value="2"/>
</dbReference>
<dbReference type="PANTHER" id="PTHR16171:SF7">
    <property type="entry name" value="DNA REPAIR PROTEIN RAD2"/>
    <property type="match status" value="1"/>
</dbReference>
<dbReference type="GO" id="GO:0005634">
    <property type="term" value="C:nucleus"/>
    <property type="evidence" value="ECO:0007669"/>
    <property type="project" value="UniProtKB-SubCell"/>
</dbReference>
<dbReference type="InterPro" id="IPR036279">
    <property type="entry name" value="5-3_exonuclease_C_sf"/>
</dbReference>
<feature type="region of interest" description="Disordered" evidence="14">
    <location>
        <begin position="1043"/>
        <end position="1077"/>
    </location>
</feature>
<dbReference type="Pfam" id="PF00867">
    <property type="entry name" value="XPG_I"/>
    <property type="match status" value="1"/>
</dbReference>
<keyword evidence="8" id="KW-0227">DNA damage</keyword>
<gene>
    <name evidence="17" type="ORF">E2986_02382</name>
</gene>
<feature type="compositionally biased region" description="Basic and acidic residues" evidence="14">
    <location>
        <begin position="1066"/>
        <end position="1077"/>
    </location>
</feature>
<evidence type="ECO:0000256" key="3">
    <source>
        <dbReference type="ARBA" id="ARBA00005283"/>
    </source>
</evidence>
<keyword evidence="5" id="KW-0540">Nuclease</keyword>
<evidence type="ECO:0000256" key="9">
    <source>
        <dbReference type="ARBA" id="ARBA00022801"/>
    </source>
</evidence>
<evidence type="ECO:0000256" key="1">
    <source>
        <dbReference type="ARBA" id="ARBA00001946"/>
    </source>
</evidence>
<keyword evidence="6" id="KW-0479">Metal-binding</keyword>